<protein>
    <submittedName>
        <fullName evidence="1">Uncharacterized protein</fullName>
    </submittedName>
</protein>
<dbReference type="Proteomes" id="UP000286716">
    <property type="component" value="Unassembled WGS sequence"/>
</dbReference>
<evidence type="ECO:0000313" key="2">
    <source>
        <dbReference type="Proteomes" id="UP000286716"/>
    </source>
</evidence>
<dbReference type="OrthoDB" id="3595359at2"/>
<comment type="caution">
    <text evidence="1">The sequence shown here is derived from an EMBL/GenBank/DDBJ whole genome shotgun (WGS) entry which is preliminary data.</text>
</comment>
<dbReference type="EMBL" id="QHHU01000001">
    <property type="protein sequence ID" value="RSM50928.1"/>
    <property type="molecule type" value="Genomic_DNA"/>
</dbReference>
<sequence>MRMRSRRISVRNVADLARAGFEIARQPVTKVDFEVHHAMARHGYLRELVSRNSDSAVFLETLCSATNGAGVVIGTRTRKPLDGTEVVERVDGQQPAERPQQSAGGWVFHQTTSPNPTFIYESAQTFEGLIAIDPAAREVCDWHGLAIRDLVREISDAAAALIDAPLLSLQCPAQLPTIVKTRNHDLRTRKEVAPPCASLAVRFAIALRDVSAAARFELADRFRELCEKHGYSFWLADTRPGHRQGNWFEVYHADGEFSPLYKGDLRSRQRIGTCLPLTFVGPARIGSTHAIATFLQRYPQVGVVGCAGTTLSDVAFVHLQLSIQGVAADRLNRILTKLLGESSTAARPHKLLRELFKRLGLPPDPDGPGSAGPDPTSDYQTFAGPAFAYRPYQMPDCMAVWVSWEIARQHQGLAAPLDSLYRALAQVAPQVPMPAHPTESMASAGDLATVEYLICRATEQSVIRGKAKLAVPKSVLRQFSSGGVELPASKLCASLEEAWKAHVDQSGVDGVSELTVAWRESWLGHWTYS</sequence>
<name>A0A428X6J3_AMYBA</name>
<dbReference type="AlphaFoldDB" id="A0A428X6J3"/>
<proteinExistence type="predicted"/>
<keyword evidence="2" id="KW-1185">Reference proteome</keyword>
<gene>
    <name evidence="1" type="ORF">DMA12_01110</name>
</gene>
<evidence type="ECO:0000313" key="1">
    <source>
        <dbReference type="EMBL" id="RSM50928.1"/>
    </source>
</evidence>
<organism evidence="1 2">
    <name type="scientific">Amycolatopsis balhimycina DSM 5908</name>
    <dbReference type="NCBI Taxonomy" id="1081091"/>
    <lineage>
        <taxon>Bacteria</taxon>
        <taxon>Bacillati</taxon>
        <taxon>Actinomycetota</taxon>
        <taxon>Actinomycetes</taxon>
        <taxon>Pseudonocardiales</taxon>
        <taxon>Pseudonocardiaceae</taxon>
        <taxon>Amycolatopsis</taxon>
    </lineage>
</organism>
<reference evidence="1 2" key="1">
    <citation type="submission" date="2018-05" db="EMBL/GenBank/DDBJ databases">
        <title>Evolution of GPA BGCs.</title>
        <authorList>
            <person name="Waglechner N."/>
            <person name="Wright G.D."/>
        </authorList>
    </citation>
    <scope>NUCLEOTIDE SEQUENCE [LARGE SCALE GENOMIC DNA]</scope>
    <source>
        <strain evidence="1 2">DSM 5908</strain>
    </source>
</reference>
<accession>A0A428X6J3</accession>